<dbReference type="AlphaFoldDB" id="A0A8H7TKA5"/>
<proteinExistence type="inferred from homology"/>
<feature type="compositionally biased region" description="Polar residues" evidence="2">
    <location>
        <begin position="14"/>
        <end position="42"/>
    </location>
</feature>
<dbReference type="GO" id="GO:0006623">
    <property type="term" value="P:protein targeting to vacuole"/>
    <property type="evidence" value="ECO:0007669"/>
    <property type="project" value="TreeGrafter"/>
</dbReference>
<organism evidence="3 4">
    <name type="scientific">Cadophora malorum</name>
    <dbReference type="NCBI Taxonomy" id="108018"/>
    <lineage>
        <taxon>Eukaryota</taxon>
        <taxon>Fungi</taxon>
        <taxon>Dikarya</taxon>
        <taxon>Ascomycota</taxon>
        <taxon>Pezizomycotina</taxon>
        <taxon>Leotiomycetes</taxon>
        <taxon>Helotiales</taxon>
        <taxon>Ploettnerulaceae</taxon>
        <taxon>Cadophora</taxon>
    </lineage>
</organism>
<reference evidence="3" key="1">
    <citation type="submission" date="2021-02" db="EMBL/GenBank/DDBJ databases">
        <title>Genome sequence Cadophora malorum strain M34.</title>
        <authorList>
            <person name="Stefanovic E."/>
            <person name="Vu D."/>
            <person name="Scully C."/>
            <person name="Dijksterhuis J."/>
            <person name="Roader J."/>
            <person name="Houbraken J."/>
        </authorList>
    </citation>
    <scope>NUCLEOTIDE SEQUENCE</scope>
    <source>
        <strain evidence="3">M34</strain>
    </source>
</reference>
<protein>
    <recommendedName>
        <fullName evidence="5">Glycosyltransferase family 1 protein</fullName>
    </recommendedName>
</protein>
<dbReference type="GO" id="GO:0045053">
    <property type="term" value="P:protein retention in Golgi apparatus"/>
    <property type="evidence" value="ECO:0007669"/>
    <property type="project" value="TreeGrafter"/>
</dbReference>
<dbReference type="EMBL" id="JAFJYH010000071">
    <property type="protein sequence ID" value="KAG4421117.1"/>
    <property type="molecule type" value="Genomic_DNA"/>
</dbReference>
<dbReference type="OrthoDB" id="428159at2759"/>
<evidence type="ECO:0000313" key="4">
    <source>
        <dbReference type="Proteomes" id="UP000664132"/>
    </source>
</evidence>
<dbReference type="InterPro" id="IPR026847">
    <property type="entry name" value="VPS13"/>
</dbReference>
<evidence type="ECO:0008006" key="5">
    <source>
        <dbReference type="Google" id="ProtNLM"/>
    </source>
</evidence>
<dbReference type="PANTHER" id="PTHR16166:SF93">
    <property type="entry name" value="INTERMEMBRANE LIPID TRANSFER PROTEIN VPS13"/>
    <property type="match status" value="1"/>
</dbReference>
<evidence type="ECO:0000256" key="1">
    <source>
        <dbReference type="ARBA" id="ARBA00006545"/>
    </source>
</evidence>
<accession>A0A8H7TKA5</accession>
<evidence type="ECO:0000256" key="2">
    <source>
        <dbReference type="SAM" id="MobiDB-lite"/>
    </source>
</evidence>
<keyword evidence="4" id="KW-1185">Reference proteome</keyword>
<evidence type="ECO:0000313" key="3">
    <source>
        <dbReference type="EMBL" id="KAG4421117.1"/>
    </source>
</evidence>
<dbReference type="Proteomes" id="UP000664132">
    <property type="component" value="Unassembled WGS sequence"/>
</dbReference>
<comment type="similarity">
    <text evidence="1">Belongs to the VPS13 family.</text>
</comment>
<name>A0A8H7TKA5_9HELO</name>
<comment type="caution">
    <text evidence="3">The sequence shown here is derived from an EMBL/GenBank/DDBJ whole genome shotgun (WGS) entry which is preliminary data.</text>
</comment>
<dbReference type="PANTHER" id="PTHR16166">
    <property type="entry name" value="VACUOLAR PROTEIN SORTING-ASSOCIATED PROTEIN VPS13"/>
    <property type="match status" value="1"/>
</dbReference>
<sequence>MKGNGIHMKDNDNDSTVSASAASSQHPNATPQTSGASTPNTLEQEHDHAFDHATLEADYFNEHLPRYEAESQDYTLKDEPHANDDPSTSCAVLPHRQAVWMEKTTKLKLSALAAGALIDAEILTRKNLSLYPPRSHTPPPGPSDPISGVLSAAHGTIGGVVMGVADYPIEITKMAKAKRDVAAGLATDFALDSGKGVSRIVGTGLKAPMDMTLNISRGFGNLPKLYGDKTVRKEEKVTGIASGLGAAGKGFGFGLYDGITGLVTQPMNGAKKGGVGGFFAGMGKGLGGVVCKPAAGAVGLTAYTFKGVYEELQNKRDDHLKSTLVADGKRESNKCSEEDRLVIMQRWFALVQSAELGEKASYR</sequence>
<feature type="region of interest" description="Disordered" evidence="2">
    <location>
        <begin position="1"/>
        <end position="48"/>
    </location>
</feature>
<gene>
    <name evidence="3" type="ORF">IFR04_005760</name>
</gene>